<evidence type="ECO:0000313" key="7">
    <source>
        <dbReference type="EMBL" id="KAA0718895.1"/>
    </source>
</evidence>
<dbReference type="InterPro" id="IPR003511">
    <property type="entry name" value="HORMA_dom"/>
</dbReference>
<dbReference type="GO" id="GO:0005634">
    <property type="term" value="C:nucleus"/>
    <property type="evidence" value="ECO:0007669"/>
    <property type="project" value="UniProtKB-SubCell"/>
</dbReference>
<keyword evidence="3" id="KW-0158">Chromosome</keyword>
<comment type="caution">
    <text evidence="7">The sequence shown here is derived from an EMBL/GenBank/DDBJ whole genome shotgun (WGS) entry which is preliminary data.</text>
</comment>
<keyword evidence="5" id="KW-0469">Meiosis</keyword>
<evidence type="ECO:0000313" key="8">
    <source>
        <dbReference type="Proteomes" id="UP000324632"/>
    </source>
</evidence>
<dbReference type="PANTHER" id="PTHR48225:SF4">
    <property type="entry name" value="ZEBRAFISH TESTIS-EXPRESSED 38"/>
    <property type="match status" value="1"/>
</dbReference>
<evidence type="ECO:0000256" key="2">
    <source>
        <dbReference type="ARBA" id="ARBA00004286"/>
    </source>
</evidence>
<accession>A0A5A9PB57</accession>
<dbReference type="PANTHER" id="PTHR48225">
    <property type="entry name" value="HORMA DOMAIN-CONTAINING PROTEIN 1"/>
    <property type="match status" value="1"/>
</dbReference>
<sequence>MTATQKKTTPAKQESDEWISLFEEMETETQSLVYVKRMVVIAVSSITYLRGIFPEDSYSSRYLEDLCIKVLKQNCSCPGANKLVKWLMGCFDALEKRYLQIVLIGHVVESYQFKFRYTDQGPQMEILRNENMAVNVTMEDTKKASLLLIRKLFLLMQNLEALPNAVYLSMKLYYNDDVHFRVGDLQSLFHTMKVRVTAAQTRLGKLQDTSQLSEKRGVKGTNTLKAAGKLTNDFDIQDLPSENESAAQFKISKRTTAKVFCICR</sequence>
<dbReference type="Gene3D" id="3.30.900.10">
    <property type="entry name" value="HORMA domain"/>
    <property type="match status" value="1"/>
</dbReference>
<dbReference type="AlphaFoldDB" id="A0A5A9PB57"/>
<keyword evidence="8" id="KW-1185">Reference proteome</keyword>
<dbReference type="GO" id="GO:0051321">
    <property type="term" value="P:meiotic cell cycle"/>
    <property type="evidence" value="ECO:0007669"/>
    <property type="project" value="UniProtKB-KW"/>
</dbReference>
<evidence type="ECO:0000256" key="3">
    <source>
        <dbReference type="ARBA" id="ARBA00022454"/>
    </source>
</evidence>
<evidence type="ECO:0000256" key="4">
    <source>
        <dbReference type="ARBA" id="ARBA00023242"/>
    </source>
</evidence>
<dbReference type="Proteomes" id="UP000324632">
    <property type="component" value="Chromosome 7"/>
</dbReference>
<dbReference type="EMBL" id="SOYY01000007">
    <property type="protein sequence ID" value="KAA0718895.1"/>
    <property type="molecule type" value="Genomic_DNA"/>
</dbReference>
<feature type="domain" description="HORMA" evidence="6">
    <location>
        <begin position="29"/>
        <end position="218"/>
    </location>
</feature>
<gene>
    <name evidence="7" type="ORF">E1301_Tti011326</name>
</gene>
<proteinExistence type="predicted"/>
<evidence type="ECO:0000259" key="6">
    <source>
        <dbReference type="PROSITE" id="PS50815"/>
    </source>
</evidence>
<dbReference type="GO" id="GO:0005694">
    <property type="term" value="C:chromosome"/>
    <property type="evidence" value="ECO:0007669"/>
    <property type="project" value="UniProtKB-SubCell"/>
</dbReference>
<evidence type="ECO:0000256" key="5">
    <source>
        <dbReference type="ARBA" id="ARBA00023254"/>
    </source>
</evidence>
<name>A0A5A9PB57_9TELE</name>
<protein>
    <submittedName>
        <fullName evidence="7">HORMA domain-containing protein 1</fullName>
    </submittedName>
</protein>
<reference evidence="7 8" key="1">
    <citation type="journal article" date="2019" name="Mol. Ecol. Resour.">
        <title>Chromosome-level genome assembly of Triplophysa tibetana, a fish adapted to the harsh high-altitude environment of the Tibetan Plateau.</title>
        <authorList>
            <person name="Yang X."/>
            <person name="Liu H."/>
            <person name="Ma Z."/>
            <person name="Zou Y."/>
            <person name="Zou M."/>
            <person name="Mao Y."/>
            <person name="Li X."/>
            <person name="Wang H."/>
            <person name="Chen T."/>
            <person name="Wang W."/>
            <person name="Yang R."/>
        </authorList>
    </citation>
    <scope>NUCLEOTIDE SEQUENCE [LARGE SCALE GENOMIC DNA]</scope>
    <source>
        <strain evidence="7">TTIB1903HZAU</strain>
        <tissue evidence="7">Muscle</tissue>
    </source>
</reference>
<dbReference type="Pfam" id="PF02301">
    <property type="entry name" value="HORMA"/>
    <property type="match status" value="1"/>
</dbReference>
<dbReference type="InterPro" id="IPR036570">
    <property type="entry name" value="HORMA_dom_sf"/>
</dbReference>
<keyword evidence="4" id="KW-0539">Nucleus</keyword>
<organism evidence="7 8">
    <name type="scientific">Triplophysa tibetana</name>
    <dbReference type="NCBI Taxonomy" id="1572043"/>
    <lineage>
        <taxon>Eukaryota</taxon>
        <taxon>Metazoa</taxon>
        <taxon>Chordata</taxon>
        <taxon>Craniata</taxon>
        <taxon>Vertebrata</taxon>
        <taxon>Euteleostomi</taxon>
        <taxon>Actinopterygii</taxon>
        <taxon>Neopterygii</taxon>
        <taxon>Teleostei</taxon>
        <taxon>Ostariophysi</taxon>
        <taxon>Cypriniformes</taxon>
        <taxon>Nemacheilidae</taxon>
        <taxon>Triplophysa</taxon>
    </lineage>
</organism>
<evidence type="ECO:0000256" key="1">
    <source>
        <dbReference type="ARBA" id="ARBA00004123"/>
    </source>
</evidence>
<dbReference type="SUPFAM" id="SSF56019">
    <property type="entry name" value="The spindle assembly checkpoint protein mad2"/>
    <property type="match status" value="1"/>
</dbReference>
<comment type="subcellular location">
    <subcellularLocation>
        <location evidence="2">Chromosome</location>
    </subcellularLocation>
    <subcellularLocation>
        <location evidence="1">Nucleus</location>
    </subcellularLocation>
</comment>
<dbReference type="PROSITE" id="PS50815">
    <property type="entry name" value="HORMA"/>
    <property type="match status" value="1"/>
</dbReference>
<dbReference type="InterPro" id="IPR051294">
    <property type="entry name" value="HORMA_MeioticProgression"/>
</dbReference>